<organism evidence="1 2">
    <name type="scientific">Brevundimonas nasdae</name>
    <dbReference type="NCBI Taxonomy" id="172043"/>
    <lineage>
        <taxon>Bacteria</taxon>
        <taxon>Pseudomonadati</taxon>
        <taxon>Pseudomonadota</taxon>
        <taxon>Alphaproteobacteria</taxon>
        <taxon>Caulobacterales</taxon>
        <taxon>Caulobacteraceae</taxon>
        <taxon>Brevundimonas</taxon>
    </lineage>
</organism>
<keyword evidence="2" id="KW-1185">Reference proteome</keyword>
<name>A0ACD4VMV7_9CAUL</name>
<dbReference type="Proteomes" id="UP001302493">
    <property type="component" value="Chromosome"/>
</dbReference>
<gene>
    <name evidence="1" type="ORF">PZA08_13775</name>
</gene>
<proteinExistence type="predicted"/>
<reference evidence="1" key="1">
    <citation type="submission" date="2023-03" db="EMBL/GenBank/DDBJ databases">
        <title>Genome sequence of Brevundimonas nasdae SJTX8.</title>
        <authorList>
            <person name="Liang R."/>
        </authorList>
    </citation>
    <scope>NUCLEOTIDE SEQUENCE</scope>
    <source>
        <strain evidence="1">X8</strain>
    </source>
</reference>
<accession>A0ACD4VMV7</accession>
<evidence type="ECO:0000313" key="1">
    <source>
        <dbReference type="EMBL" id="WOB78361.1"/>
    </source>
</evidence>
<protein>
    <submittedName>
        <fullName evidence="1">MarR family transcriptional regulator</fullName>
    </submittedName>
</protein>
<sequence length="152" mass="16468">MDEFTVREFDDPAMALYALDTALLELDRQLDRVLRADGQSNAAVRALSLIAGEGRRGVKQCALGSTLQAPPASLSRLVDHLVRADLVKRSPHPNDRRVTMLEITEAGRAVLEDRRSQYGRLAGLLTSEGLKTAAQLIPLLQAMAKDVGHAAA</sequence>
<dbReference type="EMBL" id="CP119180">
    <property type="protein sequence ID" value="WOB78361.1"/>
    <property type="molecule type" value="Genomic_DNA"/>
</dbReference>
<evidence type="ECO:0000313" key="2">
    <source>
        <dbReference type="Proteomes" id="UP001302493"/>
    </source>
</evidence>